<dbReference type="InterPro" id="IPR035906">
    <property type="entry name" value="MetI-like_sf"/>
</dbReference>
<protein>
    <submittedName>
        <fullName evidence="10">Glycine/betaine ABC transporter</fullName>
    </submittedName>
</protein>
<evidence type="ECO:0000256" key="6">
    <source>
        <dbReference type="ARBA" id="ARBA00023136"/>
    </source>
</evidence>
<feature type="transmembrane region" description="Helical" evidence="7">
    <location>
        <begin position="135"/>
        <end position="162"/>
    </location>
</feature>
<evidence type="ECO:0000256" key="5">
    <source>
        <dbReference type="ARBA" id="ARBA00022989"/>
    </source>
</evidence>
<feature type="domain" description="ABC transmembrane type-1" evidence="9">
    <location>
        <begin position="88"/>
        <end position="267"/>
    </location>
</feature>
<feature type="transmembrane region" description="Helical" evidence="7">
    <location>
        <begin position="246"/>
        <end position="263"/>
    </location>
</feature>
<dbReference type="SUPFAM" id="SSF161098">
    <property type="entry name" value="MetI-like"/>
    <property type="match status" value="1"/>
</dbReference>
<feature type="transmembrane region" description="Helical" evidence="7">
    <location>
        <begin position="215"/>
        <end position="234"/>
    </location>
</feature>
<reference evidence="10 11" key="1">
    <citation type="journal article" date="2014" name="Genome Announc.">
        <title>Complete Genome Sequence of the Model Rhizosphere Strain Azospirillum brasilense Az39, Successfully Applied in Agriculture.</title>
        <authorList>
            <person name="Rivera D."/>
            <person name="Revale S."/>
            <person name="Molina R."/>
            <person name="Gualpa J."/>
            <person name="Puente M."/>
            <person name="Maroniche G."/>
            <person name="Paris G."/>
            <person name="Baker D."/>
            <person name="Clavijo B."/>
            <person name="McLay K."/>
            <person name="Spaepen S."/>
            <person name="Perticari A."/>
            <person name="Vazquez M."/>
            <person name="Wisniewski-Dye F."/>
            <person name="Watkins C."/>
            <person name="Martinez-Abarca F."/>
            <person name="Vanderleyden J."/>
            <person name="Cassan F."/>
        </authorList>
    </citation>
    <scope>NUCLEOTIDE SEQUENCE [LARGE SCALE GENOMIC DNA]</scope>
    <source>
        <strain evidence="10 11">Az39</strain>
        <plasmid evidence="10">AbAZ39_p2</plasmid>
    </source>
</reference>
<evidence type="ECO:0000256" key="1">
    <source>
        <dbReference type="ARBA" id="ARBA00004651"/>
    </source>
</evidence>
<evidence type="ECO:0000259" key="9">
    <source>
        <dbReference type="PROSITE" id="PS50928"/>
    </source>
</evidence>
<dbReference type="RefSeq" id="WP_040136039.1">
    <property type="nucleotide sequence ID" value="NZ_CP007795.1"/>
</dbReference>
<dbReference type="GO" id="GO:0043190">
    <property type="term" value="C:ATP-binding cassette (ABC) transporter complex"/>
    <property type="evidence" value="ECO:0007669"/>
    <property type="project" value="TreeGrafter"/>
</dbReference>
<dbReference type="GO" id="GO:0015871">
    <property type="term" value="P:choline transport"/>
    <property type="evidence" value="ECO:0007669"/>
    <property type="project" value="TreeGrafter"/>
</dbReference>
<dbReference type="Proteomes" id="UP000027186">
    <property type="component" value="Plasmid AbAZ39_p2"/>
</dbReference>
<comment type="similarity">
    <text evidence="7">Belongs to the binding-protein-dependent transport system permease family.</text>
</comment>
<evidence type="ECO:0000313" key="10">
    <source>
        <dbReference type="EMBL" id="AIB14817.1"/>
    </source>
</evidence>
<feature type="transmembrane region" description="Helical" evidence="7">
    <location>
        <begin position="40"/>
        <end position="61"/>
    </location>
</feature>
<evidence type="ECO:0000256" key="8">
    <source>
        <dbReference type="SAM" id="MobiDB-lite"/>
    </source>
</evidence>
<comment type="subcellular location">
    <subcellularLocation>
        <location evidence="1 7">Cell membrane</location>
        <topology evidence="1 7">Multi-pass membrane protein</topology>
    </subcellularLocation>
</comment>
<geneLocation type="plasmid" evidence="10 11">
    <name>AbAZ39_p2</name>
</geneLocation>
<dbReference type="FunFam" id="1.10.3720.10:FF:000001">
    <property type="entry name" value="Glycine betaine ABC transporter, permease"/>
    <property type="match status" value="1"/>
</dbReference>
<dbReference type="EMBL" id="CP007795">
    <property type="protein sequence ID" value="AIB14817.1"/>
    <property type="molecule type" value="Genomic_DNA"/>
</dbReference>
<dbReference type="Pfam" id="PF00528">
    <property type="entry name" value="BPD_transp_1"/>
    <property type="match status" value="1"/>
</dbReference>
<feature type="transmembrane region" description="Helical" evidence="7">
    <location>
        <begin position="68"/>
        <end position="86"/>
    </location>
</feature>
<evidence type="ECO:0000256" key="7">
    <source>
        <dbReference type="RuleBase" id="RU363032"/>
    </source>
</evidence>
<dbReference type="PANTHER" id="PTHR47737">
    <property type="entry name" value="GLYCINE BETAINE/PROLINE BETAINE TRANSPORT SYSTEM PERMEASE PROTEIN PROW"/>
    <property type="match status" value="1"/>
</dbReference>
<accession>A0A060DPU6</accession>
<dbReference type="PANTHER" id="PTHR47737:SF1">
    <property type="entry name" value="GLYCINE BETAINE_PROLINE BETAINE TRANSPORT SYSTEM PERMEASE PROTEIN PROW"/>
    <property type="match status" value="1"/>
</dbReference>
<keyword evidence="2 7" id="KW-0813">Transport</keyword>
<organism evidence="10 11">
    <name type="scientific">Azospirillum argentinense</name>
    <dbReference type="NCBI Taxonomy" id="2970906"/>
    <lineage>
        <taxon>Bacteria</taxon>
        <taxon>Pseudomonadati</taxon>
        <taxon>Pseudomonadota</taxon>
        <taxon>Alphaproteobacteria</taxon>
        <taxon>Rhodospirillales</taxon>
        <taxon>Azospirillaceae</taxon>
        <taxon>Azospirillum</taxon>
    </lineage>
</organism>
<dbReference type="Gene3D" id="1.10.3720.10">
    <property type="entry name" value="MetI-like"/>
    <property type="match status" value="1"/>
</dbReference>
<dbReference type="CDD" id="cd06261">
    <property type="entry name" value="TM_PBP2"/>
    <property type="match status" value="1"/>
</dbReference>
<keyword evidence="5 7" id="KW-1133">Transmembrane helix</keyword>
<evidence type="ECO:0000313" key="11">
    <source>
        <dbReference type="Proteomes" id="UP000027186"/>
    </source>
</evidence>
<evidence type="ECO:0000256" key="3">
    <source>
        <dbReference type="ARBA" id="ARBA00022475"/>
    </source>
</evidence>
<evidence type="ECO:0000256" key="4">
    <source>
        <dbReference type="ARBA" id="ARBA00022692"/>
    </source>
</evidence>
<dbReference type="KEGG" id="abq:ABAZ39_23275"/>
<feature type="region of interest" description="Disordered" evidence="8">
    <location>
        <begin position="288"/>
        <end position="312"/>
    </location>
</feature>
<gene>
    <name evidence="10" type="ORF">ABAZ39_23275</name>
</gene>
<name>A0A060DPU6_9PROT</name>
<dbReference type="InterPro" id="IPR000515">
    <property type="entry name" value="MetI-like"/>
</dbReference>
<keyword evidence="10" id="KW-0614">Plasmid</keyword>
<dbReference type="GO" id="GO:0031460">
    <property type="term" value="P:glycine betaine transport"/>
    <property type="evidence" value="ECO:0007669"/>
    <property type="project" value="TreeGrafter"/>
</dbReference>
<evidence type="ECO:0000256" key="2">
    <source>
        <dbReference type="ARBA" id="ARBA00022448"/>
    </source>
</evidence>
<keyword evidence="3" id="KW-1003">Cell membrane</keyword>
<dbReference type="GO" id="GO:0015226">
    <property type="term" value="F:carnitine transmembrane transporter activity"/>
    <property type="evidence" value="ECO:0007669"/>
    <property type="project" value="TreeGrafter"/>
</dbReference>
<keyword evidence="6 7" id="KW-0472">Membrane</keyword>
<proteinExistence type="inferred from homology"/>
<dbReference type="GO" id="GO:0005275">
    <property type="term" value="F:amine transmembrane transporter activity"/>
    <property type="evidence" value="ECO:0007669"/>
    <property type="project" value="TreeGrafter"/>
</dbReference>
<dbReference type="AlphaFoldDB" id="A0A060DPU6"/>
<dbReference type="PROSITE" id="PS50928">
    <property type="entry name" value="ABC_TM1"/>
    <property type="match status" value="1"/>
</dbReference>
<feature type="transmembrane region" description="Helical" evidence="7">
    <location>
        <begin position="92"/>
        <end position="114"/>
    </location>
</feature>
<sequence length="312" mass="32708">MEFKLPIGDWADAAVMFLLDHAQWLFDGIDLVVGAVADGVQAALTALPGVALAAIVVVIGLWRNGWRFALFAAASLLVVAGLGMWHQTVDTLALVLTATAIALTIGVPLGIVAARNDRVETVVRPALDLMQTMPAFVYLIPAAMLFGLGRVPGIIATIIFAMPPVVRLTSLGIRQVPHELVEAGLAFGCTPRQLLFKVQMPTALPSIMAGINQTIMLSLSMVVIASMIGAGGVGNEVLRGIQRLDIGLGVEGGLAVVILAILLDRITQSFGTPDAGGRSPRSALRSLLSRRRAAQPKDDAHLSPTHGVTEAG</sequence>
<keyword evidence="4 7" id="KW-0812">Transmembrane</keyword>